<protein>
    <submittedName>
        <fullName evidence="2">Antibiotic biosynthesis monooxygenase</fullName>
    </submittedName>
</protein>
<sequence>MLTVGLYYEVLPGKEAEFESMFGGVIRQISKMEGYVSALLYKRVDRPNSYLIYSEWKDMDSFEKFIKSREFSEVKSEGPQLLASRPYHRVYNR</sequence>
<dbReference type="PROSITE" id="PS51725">
    <property type="entry name" value="ABM"/>
    <property type="match status" value="1"/>
</dbReference>
<dbReference type="GO" id="GO:0004497">
    <property type="term" value="F:monooxygenase activity"/>
    <property type="evidence" value="ECO:0007669"/>
    <property type="project" value="UniProtKB-KW"/>
</dbReference>
<dbReference type="Pfam" id="PF03992">
    <property type="entry name" value="ABM"/>
    <property type="match status" value="1"/>
</dbReference>
<organism evidence="2 3">
    <name type="scientific">Candidatus Sysuiplasma superficiale</name>
    <dbReference type="NCBI Taxonomy" id="2823368"/>
    <lineage>
        <taxon>Archaea</taxon>
        <taxon>Methanobacteriati</taxon>
        <taxon>Thermoplasmatota</taxon>
        <taxon>Thermoplasmata</taxon>
        <taxon>Candidatus Sysuiplasmatales</taxon>
        <taxon>Candidatus Sysuiplasmataceae</taxon>
        <taxon>Candidatus Sysuiplasma</taxon>
    </lineage>
</organism>
<evidence type="ECO:0000313" key="3">
    <source>
        <dbReference type="Proteomes" id="UP000750197"/>
    </source>
</evidence>
<gene>
    <name evidence="2" type="ORF">KIY12_00955</name>
</gene>
<proteinExistence type="predicted"/>
<dbReference type="AlphaFoldDB" id="A0A8J7YMU0"/>
<dbReference type="Gene3D" id="3.30.70.100">
    <property type="match status" value="1"/>
</dbReference>
<dbReference type="PANTHER" id="PTHR34474:SF2">
    <property type="entry name" value="SIGNAL TRANSDUCTION PROTEIN TRAP"/>
    <property type="match status" value="1"/>
</dbReference>
<dbReference type="InterPro" id="IPR050404">
    <property type="entry name" value="Heme-degrading_MO"/>
</dbReference>
<dbReference type="PANTHER" id="PTHR34474">
    <property type="entry name" value="SIGNAL TRANSDUCTION PROTEIN TRAP"/>
    <property type="match status" value="1"/>
</dbReference>
<keyword evidence="2" id="KW-0560">Oxidoreductase</keyword>
<comment type="caution">
    <text evidence="2">The sequence shown here is derived from an EMBL/GenBank/DDBJ whole genome shotgun (WGS) entry which is preliminary data.</text>
</comment>
<dbReference type="Proteomes" id="UP000750197">
    <property type="component" value="Unassembled WGS sequence"/>
</dbReference>
<dbReference type="InterPro" id="IPR007138">
    <property type="entry name" value="ABM_dom"/>
</dbReference>
<evidence type="ECO:0000259" key="1">
    <source>
        <dbReference type="PROSITE" id="PS51725"/>
    </source>
</evidence>
<dbReference type="EMBL" id="JAHEAC010000003">
    <property type="protein sequence ID" value="MBX8643290.1"/>
    <property type="molecule type" value="Genomic_DNA"/>
</dbReference>
<evidence type="ECO:0000313" key="2">
    <source>
        <dbReference type="EMBL" id="MBX8643290.1"/>
    </source>
</evidence>
<reference evidence="2" key="1">
    <citation type="submission" date="2021-05" db="EMBL/GenBank/DDBJ databases">
        <title>Genomic insights into ecological role and evolution of a novel Thermoplasmata order Candidatus Sysuiplasmatales.</title>
        <authorList>
            <person name="Yuan Y."/>
        </authorList>
    </citation>
    <scope>NUCLEOTIDE SEQUENCE</scope>
    <source>
        <strain evidence="2">TUT19-bin139</strain>
    </source>
</reference>
<keyword evidence="2" id="KW-0503">Monooxygenase</keyword>
<name>A0A8J7YMU0_9ARCH</name>
<dbReference type="InterPro" id="IPR011008">
    <property type="entry name" value="Dimeric_a/b-barrel"/>
</dbReference>
<feature type="domain" description="ABM" evidence="1">
    <location>
        <begin position="2"/>
        <end position="90"/>
    </location>
</feature>
<accession>A0A8J7YMU0</accession>
<dbReference type="SUPFAM" id="SSF54909">
    <property type="entry name" value="Dimeric alpha+beta barrel"/>
    <property type="match status" value="1"/>
</dbReference>